<feature type="chain" id="PRO_5042333788" description="GOST seven transmembrane domain-containing protein" evidence="8">
    <location>
        <begin position="33"/>
        <end position="528"/>
    </location>
</feature>
<organism evidence="11 12">
    <name type="scientific">Marchantia polymorpha subsp. ruderalis</name>
    <dbReference type="NCBI Taxonomy" id="1480154"/>
    <lineage>
        <taxon>Eukaryota</taxon>
        <taxon>Viridiplantae</taxon>
        <taxon>Streptophyta</taxon>
        <taxon>Embryophyta</taxon>
        <taxon>Marchantiophyta</taxon>
        <taxon>Marchantiopsida</taxon>
        <taxon>Marchantiidae</taxon>
        <taxon>Marchantiales</taxon>
        <taxon>Marchantiaceae</taxon>
        <taxon>Marchantia</taxon>
    </lineage>
</organism>
<accession>A0A176WA64</accession>
<keyword evidence="4 7" id="KW-1133">Transmembrane helix</keyword>
<feature type="transmembrane region" description="Helical" evidence="7">
    <location>
        <begin position="400"/>
        <end position="419"/>
    </location>
</feature>
<protein>
    <recommendedName>
        <fullName evidence="9">GOST seven transmembrane domain-containing protein</fullName>
    </recommendedName>
</protein>
<proteinExistence type="predicted"/>
<evidence type="ECO:0000256" key="5">
    <source>
        <dbReference type="ARBA" id="ARBA00023136"/>
    </source>
</evidence>
<dbReference type="EMBL" id="AP019872">
    <property type="protein sequence ID" value="BBN16605.1"/>
    <property type="molecule type" value="Genomic_DNA"/>
</dbReference>
<evidence type="ECO:0000256" key="7">
    <source>
        <dbReference type="SAM" id="Phobius"/>
    </source>
</evidence>
<dbReference type="InterPro" id="IPR009637">
    <property type="entry name" value="GPR107/GPR108-like"/>
</dbReference>
<feature type="transmembrane region" description="Helical" evidence="7">
    <location>
        <begin position="359"/>
        <end position="379"/>
    </location>
</feature>
<gene>
    <name evidence="11" type="ORF">AXG93_702s1270</name>
    <name evidence="10" type="ORF">Mp_7g07760</name>
</gene>
<feature type="signal peptide" evidence="8">
    <location>
        <begin position="1"/>
        <end position="32"/>
    </location>
</feature>
<reference evidence="13" key="3">
    <citation type="journal article" date="2020" name="Curr. Biol.">
        <title>Chromatin organization in early land plants reveals an ancestral association between H3K27me3, transposons, and constitutive heterochromatin.</title>
        <authorList>
            <person name="Montgomery S.A."/>
            <person name="Tanizawa Y."/>
            <person name="Galik B."/>
            <person name="Wang N."/>
            <person name="Ito T."/>
            <person name="Mochizuki T."/>
            <person name="Akimcheva S."/>
            <person name="Bowman J.L."/>
            <person name="Cognat V."/>
            <person name="Marechal-Drouard L."/>
            <person name="Ekker H."/>
            <person name="Hong S.F."/>
            <person name="Kohchi T."/>
            <person name="Lin S.S."/>
            <person name="Liu L.D."/>
            <person name="Nakamura Y."/>
            <person name="Valeeva L.R."/>
            <person name="Shakirov E.V."/>
            <person name="Shippen D.E."/>
            <person name="Wei W.L."/>
            <person name="Yagura M."/>
            <person name="Yamaoka S."/>
            <person name="Yamato K.T."/>
            <person name="Liu C."/>
            <person name="Berger F."/>
        </authorList>
    </citation>
    <scope>NUCLEOTIDE SEQUENCE [LARGE SCALE GENOMIC DNA]</scope>
    <source>
        <strain evidence="13">Tak-1</strain>
    </source>
</reference>
<dbReference type="EMBL" id="LVLJ01001444">
    <property type="protein sequence ID" value="OAE29573.1"/>
    <property type="molecule type" value="Genomic_DNA"/>
</dbReference>
<evidence type="ECO:0000256" key="1">
    <source>
        <dbReference type="ARBA" id="ARBA00004141"/>
    </source>
</evidence>
<keyword evidence="2 7" id="KW-0812">Transmembrane</keyword>
<evidence type="ECO:0000256" key="4">
    <source>
        <dbReference type="ARBA" id="ARBA00022989"/>
    </source>
</evidence>
<evidence type="ECO:0000313" key="10">
    <source>
        <dbReference type="EMBL" id="BBN16605.1"/>
    </source>
</evidence>
<dbReference type="Pfam" id="PF06814">
    <property type="entry name" value="GOST_TM"/>
    <property type="match status" value="1"/>
</dbReference>
<reference evidence="10" key="2">
    <citation type="journal article" date="2019" name="Curr. Biol.">
        <title>Chromatin organization in early land plants reveals an ancestral association between H3K27me3, transposons, and constitutive heterochromatin.</title>
        <authorList>
            <person name="Montgomery S.A."/>
            <person name="Tanizawa Y."/>
            <person name="Galik B."/>
            <person name="Wang N."/>
            <person name="Ito T."/>
            <person name="Mochizuki T."/>
            <person name="Akimcheva S."/>
            <person name="Bowman J."/>
            <person name="Cognat V."/>
            <person name="Drouard L."/>
            <person name="Ekker H."/>
            <person name="Houng S."/>
            <person name="Kohchi T."/>
            <person name="Lin S."/>
            <person name="Liu L.D."/>
            <person name="Nakamura Y."/>
            <person name="Valeeva L.R."/>
            <person name="Shakirov E.V."/>
            <person name="Shippen D.E."/>
            <person name="Wei W."/>
            <person name="Yagura M."/>
            <person name="Yamaoka S."/>
            <person name="Yamato K.T."/>
            <person name="Liu C."/>
            <person name="Berger F."/>
        </authorList>
    </citation>
    <scope>NUCLEOTIDE SEQUENCE [LARGE SCALE GENOMIC DNA]</scope>
    <source>
        <strain evidence="10">Tak-1</strain>
    </source>
</reference>
<keyword evidence="5 7" id="KW-0472">Membrane</keyword>
<sequence length="528" mass="58484">MAATKVGSCRSFAVVALVWLGLISIGTKQVQGSVHEYENAEFTETGNAFLLYGGSEGLFVNAPNNHGGVANGKSFINFDSSLTLTRTAESAGKITTQGSQVPVEAVIFELSDKDNFGYSFDDGMEKSICCTKDLAAIRGCEVGKIIFQREADNSEWPKSITTYFVGSETTARFKADSVPIPRTGMYTLYFVFCEPDLQGTTLSGKTVWKNPGGYLPGRMTPYLSFYGIMSLAYLALGLVWFIQYTRYWKDILQLQNCITAVIALGMSEMALWYFDYSNFNATGKRPIGITIWAVTFGAVKKTVSRLLILVVSMGYGVVLPTLGGLTSKVVLLGVTYFLAAELLDVMENVGTVNDASGSARLFLVLPVAVLDAFFILWIFTSLSRTLEKLQARRRFAKLELYRKFTNTLAIAVIAAVMWIGYELYFKATDKLSERWETAWVIPAFWIVFTYLILVTICFLWAPSQNSTRYAYSEELGDADDEEEAQALTAGGPLVEIEKGLVKPEKNRKPVNTDVFSLDDDGPEEDKRE</sequence>
<dbReference type="GO" id="GO:0016020">
    <property type="term" value="C:membrane"/>
    <property type="evidence" value="ECO:0007669"/>
    <property type="project" value="UniProtKB-SubCell"/>
</dbReference>
<feature type="compositionally biased region" description="Acidic residues" evidence="6">
    <location>
        <begin position="516"/>
        <end position="528"/>
    </location>
</feature>
<feature type="transmembrane region" description="Helical" evidence="7">
    <location>
        <begin position="254"/>
        <end position="274"/>
    </location>
</feature>
<dbReference type="AlphaFoldDB" id="A0A176WA64"/>
<name>A0A176WA64_MARPO</name>
<evidence type="ECO:0000256" key="6">
    <source>
        <dbReference type="SAM" id="MobiDB-lite"/>
    </source>
</evidence>
<dbReference type="InterPro" id="IPR053937">
    <property type="entry name" value="GOST_TM"/>
</dbReference>
<keyword evidence="3 8" id="KW-0732">Signal</keyword>
<feature type="transmembrane region" description="Helical" evidence="7">
    <location>
        <begin position="223"/>
        <end position="242"/>
    </location>
</feature>
<dbReference type="Proteomes" id="UP001162541">
    <property type="component" value="Chromosome 7"/>
</dbReference>
<keyword evidence="12" id="KW-1185">Reference proteome</keyword>
<evidence type="ECO:0000313" key="11">
    <source>
        <dbReference type="EMBL" id="OAE29573.1"/>
    </source>
</evidence>
<reference evidence="11 12" key="1">
    <citation type="submission" date="2016-03" db="EMBL/GenBank/DDBJ databases">
        <title>Mechanisms controlling the formation of the plant cell surface in tip-growing cells are functionally conserved among land plants.</title>
        <authorList>
            <person name="Honkanen S."/>
            <person name="Jones V.A."/>
            <person name="Morieri G."/>
            <person name="Champion C."/>
            <person name="Hetherington A.J."/>
            <person name="Kelly S."/>
            <person name="Saint-Marcoux D."/>
            <person name="Proust H."/>
            <person name="Prescott H."/>
            <person name="Dolan L."/>
        </authorList>
    </citation>
    <scope>NUCLEOTIDE SEQUENCE [LARGE SCALE GENOMIC DNA]</scope>
    <source>
        <strain evidence="12">cv. Tak-1 and cv. Tak-2</strain>
        <tissue evidence="11">Whole gametophyte</tissue>
    </source>
</reference>
<evidence type="ECO:0000259" key="9">
    <source>
        <dbReference type="Pfam" id="PF06814"/>
    </source>
</evidence>
<evidence type="ECO:0000256" key="3">
    <source>
        <dbReference type="ARBA" id="ARBA00022729"/>
    </source>
</evidence>
<dbReference type="PANTHER" id="PTHR21229">
    <property type="entry name" value="LUNG SEVEN TRANSMEMBRANE RECEPTOR"/>
    <property type="match status" value="1"/>
</dbReference>
<feature type="transmembrane region" description="Helical" evidence="7">
    <location>
        <begin position="315"/>
        <end position="339"/>
    </location>
</feature>
<feature type="transmembrane region" description="Helical" evidence="7">
    <location>
        <begin position="439"/>
        <end position="461"/>
    </location>
</feature>
<dbReference type="GO" id="GO:0005794">
    <property type="term" value="C:Golgi apparatus"/>
    <property type="evidence" value="ECO:0007669"/>
    <property type="project" value="TreeGrafter"/>
</dbReference>
<dbReference type="Proteomes" id="UP000077202">
    <property type="component" value="Unassembled WGS sequence"/>
</dbReference>
<comment type="subcellular location">
    <subcellularLocation>
        <location evidence="1">Membrane</location>
        <topology evidence="1">Multi-pass membrane protein</topology>
    </subcellularLocation>
</comment>
<feature type="region of interest" description="Disordered" evidence="6">
    <location>
        <begin position="505"/>
        <end position="528"/>
    </location>
</feature>
<feature type="transmembrane region" description="Helical" evidence="7">
    <location>
        <begin position="286"/>
        <end position="303"/>
    </location>
</feature>
<dbReference type="PANTHER" id="PTHR21229:SF1">
    <property type="entry name" value="GH17801P"/>
    <property type="match status" value="1"/>
</dbReference>
<evidence type="ECO:0000313" key="12">
    <source>
        <dbReference type="Proteomes" id="UP000077202"/>
    </source>
</evidence>
<feature type="domain" description="GOST seven transmembrane" evidence="9">
    <location>
        <begin position="221"/>
        <end position="466"/>
    </location>
</feature>
<evidence type="ECO:0000256" key="8">
    <source>
        <dbReference type="SAM" id="SignalP"/>
    </source>
</evidence>
<evidence type="ECO:0000256" key="2">
    <source>
        <dbReference type="ARBA" id="ARBA00022692"/>
    </source>
</evidence>
<evidence type="ECO:0000313" key="13">
    <source>
        <dbReference type="Proteomes" id="UP001162541"/>
    </source>
</evidence>